<name>A0A6L2NRH5_TANCI</name>
<evidence type="ECO:0008006" key="3">
    <source>
        <dbReference type="Google" id="ProtNLM"/>
    </source>
</evidence>
<feature type="compositionally biased region" description="Polar residues" evidence="1">
    <location>
        <begin position="57"/>
        <end position="79"/>
    </location>
</feature>
<feature type="compositionally biased region" description="Basic and acidic residues" evidence="1">
    <location>
        <begin position="34"/>
        <end position="51"/>
    </location>
</feature>
<feature type="compositionally biased region" description="Basic and acidic residues" evidence="1">
    <location>
        <begin position="1"/>
        <end position="13"/>
    </location>
</feature>
<comment type="caution">
    <text evidence="2">The sequence shown here is derived from an EMBL/GenBank/DDBJ whole genome shotgun (WGS) entry which is preliminary data.</text>
</comment>
<evidence type="ECO:0000256" key="1">
    <source>
        <dbReference type="SAM" id="MobiDB-lite"/>
    </source>
</evidence>
<gene>
    <name evidence="2" type="ORF">Tci_060926</name>
</gene>
<proteinExistence type="predicted"/>
<reference evidence="2" key="1">
    <citation type="journal article" date="2019" name="Sci. Rep.">
        <title>Draft genome of Tanacetum cinerariifolium, the natural source of mosquito coil.</title>
        <authorList>
            <person name="Yamashiro T."/>
            <person name="Shiraishi A."/>
            <person name="Satake H."/>
            <person name="Nakayama K."/>
        </authorList>
    </citation>
    <scope>NUCLEOTIDE SEQUENCE</scope>
</reference>
<dbReference type="AlphaFoldDB" id="A0A6L2NRH5"/>
<sequence length="218" mass="24359">MERGFLSPKDKGDRRRVKKKVGGSSTGSGFVFDSDPKLGDDTRSLRTDGNKDGSVPSIGNTQEKNVGQSSTSPTPSSYANVDGKPNRTKVNFCTLFTQAGNGIDVGRSNYVKAMIKLRADVELKDNIMVAMPKITREGYYTCNIHVEYEWKPPRCACCKVFSHVQEECPKNIGTGETKNLKKSSQTSKGIKSLLEQWKESYENDDYEYDTYDNDMYEG</sequence>
<accession>A0A6L2NRH5</accession>
<organism evidence="2">
    <name type="scientific">Tanacetum cinerariifolium</name>
    <name type="common">Dalmatian daisy</name>
    <name type="synonym">Chrysanthemum cinerariifolium</name>
    <dbReference type="NCBI Taxonomy" id="118510"/>
    <lineage>
        <taxon>Eukaryota</taxon>
        <taxon>Viridiplantae</taxon>
        <taxon>Streptophyta</taxon>
        <taxon>Embryophyta</taxon>
        <taxon>Tracheophyta</taxon>
        <taxon>Spermatophyta</taxon>
        <taxon>Magnoliopsida</taxon>
        <taxon>eudicotyledons</taxon>
        <taxon>Gunneridae</taxon>
        <taxon>Pentapetalae</taxon>
        <taxon>asterids</taxon>
        <taxon>campanulids</taxon>
        <taxon>Asterales</taxon>
        <taxon>Asteraceae</taxon>
        <taxon>Asteroideae</taxon>
        <taxon>Anthemideae</taxon>
        <taxon>Anthemidinae</taxon>
        <taxon>Tanacetum</taxon>
    </lineage>
</organism>
<protein>
    <recommendedName>
        <fullName evidence="3">Zinc knuckle CX2CX4HX4C</fullName>
    </recommendedName>
</protein>
<feature type="region of interest" description="Disordered" evidence="1">
    <location>
        <begin position="1"/>
        <end position="83"/>
    </location>
</feature>
<dbReference type="EMBL" id="BKCJ010009857">
    <property type="protein sequence ID" value="GEU88948.1"/>
    <property type="molecule type" value="Genomic_DNA"/>
</dbReference>
<evidence type="ECO:0000313" key="2">
    <source>
        <dbReference type="EMBL" id="GEU88948.1"/>
    </source>
</evidence>